<comment type="caution">
    <text evidence="5">The sequence shown here is derived from an EMBL/GenBank/DDBJ whole genome shotgun (WGS) entry which is preliminary data.</text>
</comment>
<evidence type="ECO:0000313" key="6">
    <source>
        <dbReference type="Proteomes" id="UP001385951"/>
    </source>
</evidence>
<dbReference type="SMART" id="SM00360">
    <property type="entry name" value="RRM"/>
    <property type="match status" value="2"/>
</dbReference>
<gene>
    <name evidence="5" type="ORF">QCA50_000670</name>
</gene>
<dbReference type="InterPro" id="IPR000504">
    <property type="entry name" value="RRM_dom"/>
</dbReference>
<sequence length="256" mass="28492">MSSQPNETLYINNLNDKVGKEELRSQLFALFTTYGRVIDIVALKGSKMRGQSFVVFSDLAGATAALRACEGIVFYDKPMHIQYAKSRSYATLKKDNPEFVPPTSHHAKDTMSRLGNGALPSNGQKRQAPDRMDEDERESKRERTAESDDEEMEIEDDEDDVGKQDSNKNTVQNPSARLLCTNLPQEVTDDVLSVLFQQYQGFQTTQVTPSPTPNAQGQKVKMAQVLFDTPELATVAKEALDGFALKKGWAMSVAYI</sequence>
<dbReference type="Pfam" id="PF00076">
    <property type="entry name" value="RRM_1"/>
    <property type="match status" value="2"/>
</dbReference>
<organism evidence="5 6">
    <name type="scientific">Cerrena zonata</name>
    <dbReference type="NCBI Taxonomy" id="2478898"/>
    <lineage>
        <taxon>Eukaryota</taxon>
        <taxon>Fungi</taxon>
        <taxon>Dikarya</taxon>
        <taxon>Basidiomycota</taxon>
        <taxon>Agaricomycotina</taxon>
        <taxon>Agaricomycetes</taxon>
        <taxon>Polyporales</taxon>
        <taxon>Cerrenaceae</taxon>
        <taxon>Cerrena</taxon>
    </lineage>
</organism>
<dbReference type="SUPFAM" id="SSF54928">
    <property type="entry name" value="RNA-binding domain, RBD"/>
    <property type="match status" value="1"/>
</dbReference>
<dbReference type="PROSITE" id="PS50102">
    <property type="entry name" value="RRM"/>
    <property type="match status" value="2"/>
</dbReference>
<feature type="compositionally biased region" description="Acidic residues" evidence="3">
    <location>
        <begin position="147"/>
        <end position="160"/>
    </location>
</feature>
<protein>
    <recommendedName>
        <fullName evidence="4">RRM domain-containing protein</fullName>
    </recommendedName>
</protein>
<dbReference type="InterPro" id="IPR012677">
    <property type="entry name" value="Nucleotide-bd_a/b_plait_sf"/>
</dbReference>
<dbReference type="CDD" id="cd12246">
    <property type="entry name" value="RRM1_U1A_like"/>
    <property type="match status" value="1"/>
</dbReference>
<accession>A0AAW0GVD4</accession>
<evidence type="ECO:0000259" key="4">
    <source>
        <dbReference type="PROSITE" id="PS50102"/>
    </source>
</evidence>
<keyword evidence="1 2" id="KW-0694">RNA-binding</keyword>
<feature type="domain" description="RRM" evidence="4">
    <location>
        <begin position="7"/>
        <end position="86"/>
    </location>
</feature>
<dbReference type="Proteomes" id="UP001385951">
    <property type="component" value="Unassembled WGS sequence"/>
</dbReference>
<feature type="compositionally biased region" description="Basic and acidic residues" evidence="3">
    <location>
        <begin position="137"/>
        <end position="146"/>
    </location>
</feature>
<evidence type="ECO:0000256" key="1">
    <source>
        <dbReference type="ARBA" id="ARBA00022884"/>
    </source>
</evidence>
<evidence type="ECO:0000313" key="5">
    <source>
        <dbReference type="EMBL" id="KAK7696029.1"/>
    </source>
</evidence>
<keyword evidence="6" id="KW-1185">Reference proteome</keyword>
<dbReference type="Gene3D" id="3.30.70.330">
    <property type="match status" value="2"/>
</dbReference>
<reference evidence="5 6" key="1">
    <citation type="submission" date="2022-09" db="EMBL/GenBank/DDBJ databases">
        <authorList>
            <person name="Palmer J.M."/>
        </authorList>
    </citation>
    <scope>NUCLEOTIDE SEQUENCE [LARGE SCALE GENOMIC DNA]</scope>
    <source>
        <strain evidence="5 6">DSM 7382</strain>
    </source>
</reference>
<evidence type="ECO:0000256" key="2">
    <source>
        <dbReference type="PROSITE-ProRule" id="PRU00176"/>
    </source>
</evidence>
<feature type="domain" description="RRM" evidence="4">
    <location>
        <begin position="176"/>
        <end position="256"/>
    </location>
</feature>
<proteinExistence type="predicted"/>
<evidence type="ECO:0000256" key="3">
    <source>
        <dbReference type="SAM" id="MobiDB-lite"/>
    </source>
</evidence>
<feature type="region of interest" description="Disordered" evidence="3">
    <location>
        <begin position="94"/>
        <end position="171"/>
    </location>
</feature>
<dbReference type="AlphaFoldDB" id="A0AAW0GVD4"/>
<dbReference type="PANTHER" id="PTHR10501">
    <property type="entry name" value="U1 SMALL NUCLEAR RIBONUCLEOPROTEIN A/U2 SMALL NUCLEAR RIBONUCLEOPROTEIN B"/>
    <property type="match status" value="1"/>
</dbReference>
<dbReference type="GO" id="GO:0003723">
    <property type="term" value="F:RNA binding"/>
    <property type="evidence" value="ECO:0007669"/>
    <property type="project" value="UniProtKB-UniRule"/>
</dbReference>
<dbReference type="InterPro" id="IPR035979">
    <property type="entry name" value="RBD_domain_sf"/>
</dbReference>
<name>A0AAW0GVD4_9APHY</name>
<dbReference type="FunFam" id="3.30.70.330:FF:000039">
    <property type="entry name" value="U1 small nuclear ribonucleoprotein A"/>
    <property type="match status" value="1"/>
</dbReference>
<dbReference type="EMBL" id="JASBNA010000001">
    <property type="protein sequence ID" value="KAK7696029.1"/>
    <property type="molecule type" value="Genomic_DNA"/>
</dbReference>